<evidence type="ECO:0000256" key="5">
    <source>
        <dbReference type="SAM" id="MobiDB-lite"/>
    </source>
</evidence>
<dbReference type="InterPro" id="IPR041913">
    <property type="entry name" value="POLD3_sf"/>
</dbReference>
<feature type="region of interest" description="Disordered" evidence="5">
    <location>
        <begin position="214"/>
        <end position="356"/>
    </location>
</feature>
<dbReference type="InterPro" id="IPR019038">
    <property type="entry name" value="POLD3"/>
</dbReference>
<name>A0AAV0XF78_9HEMI</name>
<organism evidence="6 7">
    <name type="scientific">Macrosiphum euphorbiae</name>
    <name type="common">potato aphid</name>
    <dbReference type="NCBI Taxonomy" id="13131"/>
    <lineage>
        <taxon>Eukaryota</taxon>
        <taxon>Metazoa</taxon>
        <taxon>Ecdysozoa</taxon>
        <taxon>Arthropoda</taxon>
        <taxon>Hexapoda</taxon>
        <taxon>Insecta</taxon>
        <taxon>Pterygota</taxon>
        <taxon>Neoptera</taxon>
        <taxon>Paraneoptera</taxon>
        <taxon>Hemiptera</taxon>
        <taxon>Sternorrhyncha</taxon>
        <taxon>Aphidomorpha</taxon>
        <taxon>Aphidoidea</taxon>
        <taxon>Aphididae</taxon>
        <taxon>Macrosiphini</taxon>
        <taxon>Macrosiphum</taxon>
    </lineage>
</organism>
<feature type="compositionally biased region" description="Low complexity" evidence="5">
    <location>
        <begin position="420"/>
        <end position="430"/>
    </location>
</feature>
<keyword evidence="4" id="KW-0539">Nucleus</keyword>
<protein>
    <recommendedName>
        <fullName evidence="2">DNA polymerase delta subunit 3</fullName>
    </recommendedName>
</protein>
<dbReference type="GO" id="GO:0003887">
    <property type="term" value="F:DNA-directed DNA polymerase activity"/>
    <property type="evidence" value="ECO:0007669"/>
    <property type="project" value="TreeGrafter"/>
</dbReference>
<reference evidence="6 7" key="1">
    <citation type="submission" date="2023-01" db="EMBL/GenBank/DDBJ databases">
        <authorList>
            <person name="Whitehead M."/>
        </authorList>
    </citation>
    <scope>NUCLEOTIDE SEQUENCE [LARGE SCALE GENOMIC DNA]</scope>
</reference>
<dbReference type="GO" id="GO:0006297">
    <property type="term" value="P:nucleotide-excision repair, DNA gap filling"/>
    <property type="evidence" value="ECO:0007669"/>
    <property type="project" value="TreeGrafter"/>
</dbReference>
<feature type="compositionally biased region" description="Basic and acidic residues" evidence="5">
    <location>
        <begin position="337"/>
        <end position="347"/>
    </location>
</feature>
<feature type="compositionally biased region" description="Basic and acidic residues" evidence="5">
    <location>
        <begin position="264"/>
        <end position="281"/>
    </location>
</feature>
<comment type="caution">
    <text evidence="6">The sequence shown here is derived from an EMBL/GenBank/DDBJ whole genome shotgun (WGS) entry which is preliminary data.</text>
</comment>
<dbReference type="EMBL" id="CARXXK010000004">
    <property type="protein sequence ID" value="CAI6367184.1"/>
    <property type="molecule type" value="Genomic_DNA"/>
</dbReference>
<dbReference type="AlphaFoldDB" id="A0AAV0XF78"/>
<dbReference type="Pfam" id="PF09507">
    <property type="entry name" value="CDC27"/>
    <property type="match status" value="1"/>
</dbReference>
<feature type="compositionally biased region" description="Acidic residues" evidence="5">
    <location>
        <begin position="301"/>
        <end position="311"/>
    </location>
</feature>
<feature type="compositionally biased region" description="Basic residues" evidence="5">
    <location>
        <begin position="282"/>
        <end position="296"/>
    </location>
</feature>
<dbReference type="GO" id="GO:1904161">
    <property type="term" value="P:DNA synthesis involved in UV-damage excision repair"/>
    <property type="evidence" value="ECO:0007669"/>
    <property type="project" value="TreeGrafter"/>
</dbReference>
<keyword evidence="7" id="KW-1185">Reference proteome</keyword>
<dbReference type="PANTHER" id="PTHR17598">
    <property type="entry name" value="DNA POLYMERASE DELTA SUBUNIT 3"/>
    <property type="match status" value="1"/>
</dbReference>
<dbReference type="PANTHER" id="PTHR17598:SF13">
    <property type="entry name" value="DNA POLYMERASE DELTA SUBUNIT 3"/>
    <property type="match status" value="1"/>
</dbReference>
<feature type="region of interest" description="Disordered" evidence="5">
    <location>
        <begin position="400"/>
        <end position="438"/>
    </location>
</feature>
<evidence type="ECO:0000313" key="6">
    <source>
        <dbReference type="EMBL" id="CAI6367184.1"/>
    </source>
</evidence>
<dbReference type="Proteomes" id="UP001160148">
    <property type="component" value="Unassembled WGS sequence"/>
</dbReference>
<evidence type="ECO:0000256" key="4">
    <source>
        <dbReference type="ARBA" id="ARBA00023242"/>
    </source>
</evidence>
<dbReference type="GO" id="GO:0006271">
    <property type="term" value="P:DNA strand elongation involved in DNA replication"/>
    <property type="evidence" value="ECO:0007669"/>
    <property type="project" value="TreeGrafter"/>
</dbReference>
<feature type="compositionally biased region" description="Basic and acidic residues" evidence="5">
    <location>
        <begin position="312"/>
        <end position="321"/>
    </location>
</feature>
<evidence type="ECO:0000256" key="2">
    <source>
        <dbReference type="ARBA" id="ARBA00017589"/>
    </source>
</evidence>
<proteinExistence type="predicted"/>
<dbReference type="GO" id="GO:0043625">
    <property type="term" value="C:delta DNA polymerase complex"/>
    <property type="evidence" value="ECO:0007669"/>
    <property type="project" value="InterPro"/>
</dbReference>
<feature type="compositionally biased region" description="Basic and acidic residues" evidence="5">
    <location>
        <begin position="230"/>
        <end position="248"/>
    </location>
</feature>
<sequence>MEMKIIVEQLEDKQQIVTYKYLAEKLDIHPNKAKQLLKDYVSKLTDDHKYSITVAIGGTLKENDEFCIVLAYDDHVETMHRRFKQIDFEHVYSIQPINRFDDMNNALYIVDNSLNNVNLPSSIKRKEIGNDLKPEQRDVIEMEINVPLTKQTNLSPNLVQNHKNETTADTKLNKTQKEKNGLDFFAKNNNTNNTKLEEIEKKVIPKKNNSNFFTKFKSSNKSPCTTNDSADSKNKVSTENITKKDTKIIDLGSPKNVQDNSNSVDKEKNQKKEKKKKENVNKSKSKNSHKVKRKRIQTFDSSDEEKDSEEEDMKRSEHVLDSEDDVDFVQPTPPRPTPRENRKKEKQTTTSTFIDDDGFVHTTKEVKIVETECVPCLESIGNDNNSKSKELNTEPVIKKIKISESDSADKKKNKNKKSKNSSSQGMKQSSLTSFFKTK</sequence>
<evidence type="ECO:0000313" key="7">
    <source>
        <dbReference type="Proteomes" id="UP001160148"/>
    </source>
</evidence>
<dbReference type="Gene3D" id="3.90.1030.20">
    <property type="entry name" value="DNA polymerase delta, p66 (Cdc27) subunit, wHTH domain"/>
    <property type="match status" value="1"/>
</dbReference>
<keyword evidence="3" id="KW-0235">DNA replication</keyword>
<accession>A0AAV0XF78</accession>
<evidence type="ECO:0000256" key="1">
    <source>
        <dbReference type="ARBA" id="ARBA00004123"/>
    </source>
</evidence>
<feature type="compositionally biased region" description="Basic and acidic residues" evidence="5">
    <location>
        <begin position="401"/>
        <end position="410"/>
    </location>
</feature>
<comment type="subcellular location">
    <subcellularLocation>
        <location evidence="1">Nucleus</location>
    </subcellularLocation>
</comment>
<gene>
    <name evidence="6" type="ORF">MEUPH1_LOCUS21684</name>
</gene>
<evidence type="ECO:0000256" key="3">
    <source>
        <dbReference type="ARBA" id="ARBA00022705"/>
    </source>
</evidence>